<dbReference type="AlphaFoldDB" id="A0ABD5BRV5"/>
<organism evidence="2 3">
    <name type="scientific">Serratia marcescens</name>
    <dbReference type="NCBI Taxonomy" id="615"/>
    <lineage>
        <taxon>Bacteria</taxon>
        <taxon>Pseudomonadati</taxon>
        <taxon>Pseudomonadota</taxon>
        <taxon>Gammaproteobacteria</taxon>
        <taxon>Enterobacterales</taxon>
        <taxon>Yersiniaceae</taxon>
        <taxon>Serratia</taxon>
    </lineage>
</organism>
<dbReference type="EMBL" id="JAVIPQ010000522">
    <property type="protein sequence ID" value="MDQ9559517.1"/>
    <property type="molecule type" value="Genomic_DNA"/>
</dbReference>
<name>A0ABD5BRV5_SERMA</name>
<accession>A0ABD5BRV5</accession>
<evidence type="ECO:0000313" key="3">
    <source>
        <dbReference type="Proteomes" id="UP001234811"/>
    </source>
</evidence>
<dbReference type="InterPro" id="IPR022538">
    <property type="entry name" value="DUF2570"/>
</dbReference>
<evidence type="ECO:0000256" key="1">
    <source>
        <dbReference type="SAM" id="Coils"/>
    </source>
</evidence>
<sequence length="124" mass="13731">MKPLLILGAASIVLVSVLCAVVNYYHDKSERLVSEVKQQEKTLAQQSGLITTLRADDARNRAMMAEQQRREQQLRQQGETYQRKYQDAIKNDECARRTAPGAVLDLLRGTDTTTAAGAARAVSP</sequence>
<dbReference type="Proteomes" id="UP001234811">
    <property type="component" value="Unassembled WGS sequence"/>
</dbReference>
<proteinExistence type="predicted"/>
<dbReference type="Pfam" id="PF10828">
    <property type="entry name" value="DUF2570"/>
    <property type="match status" value="1"/>
</dbReference>
<gene>
    <name evidence="2" type="ORF">RF091_28915</name>
</gene>
<dbReference type="RefSeq" id="WP_159360868.1">
    <property type="nucleotide sequence ID" value="NZ_CP047391.1"/>
</dbReference>
<feature type="coiled-coil region" evidence="1">
    <location>
        <begin position="55"/>
        <end position="84"/>
    </location>
</feature>
<protein>
    <submittedName>
        <fullName evidence="2">DUF2570 family protein</fullName>
    </submittedName>
</protein>
<evidence type="ECO:0000313" key="2">
    <source>
        <dbReference type="EMBL" id="MDQ9559517.1"/>
    </source>
</evidence>
<comment type="caution">
    <text evidence="2">The sequence shown here is derived from an EMBL/GenBank/DDBJ whole genome shotgun (WGS) entry which is preliminary data.</text>
</comment>
<keyword evidence="1" id="KW-0175">Coiled coil</keyword>
<reference evidence="2 3" key="1">
    <citation type="submission" date="2023-07" db="EMBL/GenBank/DDBJ databases">
        <title>Pathogens genome sequencing project 196.</title>
        <authorList>
            <person name="Cao X."/>
        </authorList>
    </citation>
    <scope>NUCLEOTIDE SEQUENCE [LARGE SCALE GENOMIC DNA]</scope>
    <source>
        <strain evidence="2 3">SM41</strain>
    </source>
</reference>